<evidence type="ECO:0000256" key="1">
    <source>
        <dbReference type="ARBA" id="ARBA00010641"/>
    </source>
</evidence>
<evidence type="ECO:0000256" key="3">
    <source>
        <dbReference type="ARBA" id="ARBA00023082"/>
    </source>
</evidence>
<evidence type="ECO:0000256" key="4">
    <source>
        <dbReference type="ARBA" id="ARBA00023163"/>
    </source>
</evidence>
<keyword evidence="2" id="KW-0805">Transcription regulation</keyword>
<dbReference type="Pfam" id="PF08281">
    <property type="entry name" value="Sigma70_r4_2"/>
    <property type="match status" value="1"/>
</dbReference>
<dbReference type="PANTHER" id="PTHR43133">
    <property type="entry name" value="RNA POLYMERASE ECF-TYPE SIGMA FACTO"/>
    <property type="match status" value="1"/>
</dbReference>
<dbReference type="OrthoDB" id="665113at2"/>
<dbReference type="InterPro" id="IPR039425">
    <property type="entry name" value="RNA_pol_sigma-70-like"/>
</dbReference>
<evidence type="ECO:0000313" key="7">
    <source>
        <dbReference type="EMBL" id="SEK78852.1"/>
    </source>
</evidence>
<gene>
    <name evidence="7" type="ORF">SAMN05421740_102697</name>
</gene>
<keyword evidence="4" id="KW-0804">Transcription</keyword>
<keyword evidence="8" id="KW-1185">Reference proteome</keyword>
<keyword evidence="3" id="KW-0731">Sigma factor</keyword>
<organism evidence="7 8">
    <name type="scientific">Parapedobacter koreensis</name>
    <dbReference type="NCBI Taxonomy" id="332977"/>
    <lineage>
        <taxon>Bacteria</taxon>
        <taxon>Pseudomonadati</taxon>
        <taxon>Bacteroidota</taxon>
        <taxon>Sphingobacteriia</taxon>
        <taxon>Sphingobacteriales</taxon>
        <taxon>Sphingobacteriaceae</taxon>
        <taxon>Parapedobacter</taxon>
    </lineage>
</organism>
<accession>A0A1H7JWI1</accession>
<dbReference type="InterPro" id="IPR036388">
    <property type="entry name" value="WH-like_DNA-bd_sf"/>
</dbReference>
<dbReference type="STRING" id="332977.SAMN05421740_102697"/>
<feature type="domain" description="RNA polymerase sigma factor 70 region 4 type 2" evidence="6">
    <location>
        <begin position="124"/>
        <end position="170"/>
    </location>
</feature>
<dbReference type="InterPro" id="IPR014284">
    <property type="entry name" value="RNA_pol_sigma-70_dom"/>
</dbReference>
<evidence type="ECO:0000259" key="5">
    <source>
        <dbReference type="Pfam" id="PF04542"/>
    </source>
</evidence>
<dbReference type="Pfam" id="PF04542">
    <property type="entry name" value="Sigma70_r2"/>
    <property type="match status" value="1"/>
</dbReference>
<feature type="domain" description="RNA polymerase sigma-70 region 2" evidence="5">
    <location>
        <begin position="25"/>
        <end position="90"/>
    </location>
</feature>
<dbReference type="Proteomes" id="UP000198916">
    <property type="component" value="Unassembled WGS sequence"/>
</dbReference>
<proteinExistence type="inferred from homology"/>
<evidence type="ECO:0000313" key="8">
    <source>
        <dbReference type="Proteomes" id="UP000198916"/>
    </source>
</evidence>
<dbReference type="GO" id="GO:0006352">
    <property type="term" value="P:DNA-templated transcription initiation"/>
    <property type="evidence" value="ECO:0007669"/>
    <property type="project" value="InterPro"/>
</dbReference>
<dbReference type="NCBIfam" id="TIGR02937">
    <property type="entry name" value="sigma70-ECF"/>
    <property type="match status" value="1"/>
</dbReference>
<reference evidence="8" key="1">
    <citation type="submission" date="2016-10" db="EMBL/GenBank/DDBJ databases">
        <authorList>
            <person name="Varghese N."/>
            <person name="Submissions S."/>
        </authorList>
    </citation>
    <scope>NUCLEOTIDE SEQUENCE [LARGE SCALE GENOMIC DNA]</scope>
    <source>
        <strain evidence="8">Jip14</strain>
    </source>
</reference>
<dbReference type="InterPro" id="IPR013325">
    <property type="entry name" value="RNA_pol_sigma_r2"/>
</dbReference>
<evidence type="ECO:0000256" key="2">
    <source>
        <dbReference type="ARBA" id="ARBA00023015"/>
    </source>
</evidence>
<dbReference type="Gene3D" id="1.10.10.10">
    <property type="entry name" value="Winged helix-like DNA-binding domain superfamily/Winged helix DNA-binding domain"/>
    <property type="match status" value="1"/>
</dbReference>
<dbReference type="PANTHER" id="PTHR43133:SF46">
    <property type="entry name" value="RNA POLYMERASE SIGMA-70 FACTOR ECF SUBFAMILY"/>
    <property type="match status" value="1"/>
</dbReference>
<name>A0A1H7JWI1_9SPHI</name>
<dbReference type="InterPro" id="IPR013249">
    <property type="entry name" value="RNA_pol_sigma70_r4_t2"/>
</dbReference>
<dbReference type="InterPro" id="IPR007627">
    <property type="entry name" value="RNA_pol_sigma70_r2"/>
</dbReference>
<dbReference type="InterPro" id="IPR013324">
    <property type="entry name" value="RNA_pol_sigma_r3/r4-like"/>
</dbReference>
<protein>
    <submittedName>
        <fullName evidence="7">RNA polymerase sigma factor, sigma-70 family</fullName>
    </submittedName>
</protein>
<sequence length="178" mass="20549">MSRPEDHNMQHSTPKGIGAGEFEQLYRAHWKEVFAVCYRYVRDADLAADLTQHVFELAWQKRDMLIPETGIGKYLCRAAKLEAQSYCRHTANRKQLLETHACTLPGTTNNTEEAIFFHELTTTITTLVSDLPVKSREIYYLHENGLDKRGIAASMAISEKNVEYHLYKALNYLREKIK</sequence>
<dbReference type="AlphaFoldDB" id="A0A1H7JWI1"/>
<dbReference type="GO" id="GO:0016987">
    <property type="term" value="F:sigma factor activity"/>
    <property type="evidence" value="ECO:0007669"/>
    <property type="project" value="UniProtKB-KW"/>
</dbReference>
<comment type="similarity">
    <text evidence="1">Belongs to the sigma-70 factor family. ECF subfamily.</text>
</comment>
<evidence type="ECO:0000259" key="6">
    <source>
        <dbReference type="Pfam" id="PF08281"/>
    </source>
</evidence>
<dbReference type="EMBL" id="FNZR01000002">
    <property type="protein sequence ID" value="SEK78852.1"/>
    <property type="molecule type" value="Genomic_DNA"/>
</dbReference>
<dbReference type="Gene3D" id="1.10.1740.10">
    <property type="match status" value="1"/>
</dbReference>
<dbReference type="SUPFAM" id="SSF88659">
    <property type="entry name" value="Sigma3 and sigma4 domains of RNA polymerase sigma factors"/>
    <property type="match status" value="1"/>
</dbReference>
<dbReference type="SUPFAM" id="SSF88946">
    <property type="entry name" value="Sigma2 domain of RNA polymerase sigma factors"/>
    <property type="match status" value="1"/>
</dbReference>
<dbReference type="GO" id="GO:0003677">
    <property type="term" value="F:DNA binding"/>
    <property type="evidence" value="ECO:0007669"/>
    <property type="project" value="InterPro"/>
</dbReference>